<evidence type="ECO:0000256" key="7">
    <source>
        <dbReference type="PIRSR" id="PIRSR611782-1"/>
    </source>
</evidence>
<feature type="active site" description="Charge relay system" evidence="7">
    <location>
        <position position="198"/>
    </location>
</feature>
<feature type="domain" description="PDZ" evidence="9">
    <location>
        <begin position="366"/>
        <end position="442"/>
    </location>
</feature>
<accession>A0A0S7YIX1</accession>
<dbReference type="InterPro" id="IPR001940">
    <property type="entry name" value="Peptidase_S1C"/>
</dbReference>
<evidence type="ECO:0000256" key="3">
    <source>
        <dbReference type="ARBA" id="ARBA00022729"/>
    </source>
</evidence>
<keyword evidence="2" id="KW-0645">Protease</keyword>
<dbReference type="SUPFAM" id="SSF50156">
    <property type="entry name" value="PDZ domain-like"/>
    <property type="match status" value="2"/>
</dbReference>
<feature type="active site" description="Charge relay system" evidence="7">
    <location>
        <position position="120"/>
    </location>
</feature>
<evidence type="ECO:0000256" key="4">
    <source>
        <dbReference type="ARBA" id="ARBA00022737"/>
    </source>
</evidence>
<dbReference type="InterPro" id="IPR011782">
    <property type="entry name" value="Pept_S1C_Do"/>
</dbReference>
<dbReference type="PANTHER" id="PTHR22939:SF129">
    <property type="entry name" value="SERINE PROTEASE HTRA2, MITOCHONDRIAL"/>
    <property type="match status" value="1"/>
</dbReference>
<dbReference type="SUPFAM" id="SSF50494">
    <property type="entry name" value="Trypsin-like serine proteases"/>
    <property type="match status" value="1"/>
</dbReference>
<keyword evidence="5" id="KW-0378">Hydrolase</keyword>
<evidence type="ECO:0000256" key="5">
    <source>
        <dbReference type="ARBA" id="ARBA00022801"/>
    </source>
</evidence>
<dbReference type="AlphaFoldDB" id="A0A0S7YIX1"/>
<evidence type="ECO:0000313" key="10">
    <source>
        <dbReference type="EMBL" id="KPJ74490.1"/>
    </source>
</evidence>
<feature type="binding site" evidence="8">
    <location>
        <position position="31"/>
    </location>
    <ligand>
        <name>substrate</name>
    </ligand>
</feature>
<dbReference type="Gene3D" id="2.40.10.120">
    <property type="match status" value="1"/>
</dbReference>
<evidence type="ECO:0000256" key="8">
    <source>
        <dbReference type="PIRSR" id="PIRSR611782-2"/>
    </source>
</evidence>
<comment type="caution">
    <text evidence="10">The sequence shown here is derived from an EMBL/GenBank/DDBJ whole genome shotgun (WGS) entry which is preliminary data.</text>
</comment>
<sequence length="451" mass="49289">MPVPLVTEEGESPFTRVAEMVSPSVVNISAERKVTGRFPGFEWHFEGPFDDFFKDFFRDFPKYEGKTQTLGSGFLISDDGYIVTNYHVIKDASDIVIKMINKKEYKGDDIKIIGTDQRTDLALLKIETKEKFSYLKFGDSDKVKVGDWAIAVGNPFHLEGTVTVGVISAKGRTGIPLPEGPDFQSFIQTDAAINPGNSGGPLVNIYGEVIGINTAITSPTGGNVGIGFAIPANLAQIILDELKSTGKVTRGYLGVFLQDITEELREALDLPSLDGVLISEVVDDTPASKAGVKNRDVVIEFDNKKVKDVDSFRMMVASTQVGKKVKMKVIRDGKEKTLSVTLGEFPEDQPVASEQETDEFELGLKTVDITDPQAQRFNVEVNSGVVVVDVKRDSPADEAGIAIGDVVLAIGQHTIRNITDYQSVVSKLEKGKPVIFHIQRGTRKRYVAVTP</sequence>
<keyword evidence="3" id="KW-0732">Signal</keyword>
<keyword evidence="6" id="KW-0720">Serine protease</keyword>
<dbReference type="InterPro" id="IPR009003">
    <property type="entry name" value="Peptidase_S1_PA"/>
</dbReference>
<dbReference type="Pfam" id="PF13365">
    <property type="entry name" value="Trypsin_2"/>
    <property type="match status" value="1"/>
</dbReference>
<feature type="binding site" evidence="8">
    <location>
        <begin position="196"/>
        <end position="198"/>
    </location>
    <ligand>
        <name>substrate</name>
    </ligand>
</feature>
<proteinExistence type="inferred from homology"/>
<dbReference type="GO" id="GO:0004252">
    <property type="term" value="F:serine-type endopeptidase activity"/>
    <property type="evidence" value="ECO:0007669"/>
    <property type="project" value="InterPro"/>
</dbReference>
<dbReference type="PRINTS" id="PR00834">
    <property type="entry name" value="PROTEASES2C"/>
</dbReference>
<feature type="binding site" evidence="8">
    <location>
        <position position="120"/>
    </location>
    <ligand>
        <name>substrate</name>
    </ligand>
</feature>
<dbReference type="Proteomes" id="UP000051012">
    <property type="component" value="Unassembled WGS sequence"/>
</dbReference>
<comment type="similarity">
    <text evidence="1">Belongs to the peptidase S1C family.</text>
</comment>
<dbReference type="CDD" id="cd10839">
    <property type="entry name" value="cpPDZ1_DegP-like"/>
    <property type="match status" value="1"/>
</dbReference>
<evidence type="ECO:0000256" key="1">
    <source>
        <dbReference type="ARBA" id="ARBA00010541"/>
    </source>
</evidence>
<dbReference type="EMBL" id="LJNI01000003">
    <property type="protein sequence ID" value="KPJ74490.1"/>
    <property type="molecule type" value="Genomic_DNA"/>
</dbReference>
<evidence type="ECO:0000259" key="9">
    <source>
        <dbReference type="PROSITE" id="PS50106"/>
    </source>
</evidence>
<dbReference type="GO" id="GO:0006508">
    <property type="term" value="P:proteolysis"/>
    <property type="evidence" value="ECO:0007669"/>
    <property type="project" value="UniProtKB-KW"/>
</dbReference>
<feature type="active site" description="Charge relay system" evidence="7">
    <location>
        <position position="87"/>
    </location>
</feature>
<dbReference type="Gene3D" id="2.30.42.10">
    <property type="match status" value="2"/>
</dbReference>
<protein>
    <recommendedName>
        <fullName evidence="9">PDZ domain-containing protein</fullName>
    </recommendedName>
</protein>
<dbReference type="Pfam" id="PF13180">
    <property type="entry name" value="PDZ_2"/>
    <property type="match status" value="2"/>
</dbReference>
<dbReference type="PROSITE" id="PS50106">
    <property type="entry name" value="PDZ"/>
    <property type="match status" value="2"/>
</dbReference>
<dbReference type="SMART" id="SM00228">
    <property type="entry name" value="PDZ"/>
    <property type="match status" value="2"/>
</dbReference>
<dbReference type="NCBIfam" id="TIGR02037">
    <property type="entry name" value="degP_htrA_DO"/>
    <property type="match status" value="1"/>
</dbReference>
<dbReference type="InterPro" id="IPR001478">
    <property type="entry name" value="PDZ"/>
</dbReference>
<dbReference type="InterPro" id="IPR036034">
    <property type="entry name" value="PDZ_sf"/>
</dbReference>
<gene>
    <name evidence="10" type="ORF">AMJ52_00445</name>
</gene>
<evidence type="ECO:0000313" key="11">
    <source>
        <dbReference type="Proteomes" id="UP000051012"/>
    </source>
</evidence>
<name>A0A0S7YIX1_UNCT6</name>
<feature type="domain" description="PDZ" evidence="9">
    <location>
        <begin position="242"/>
        <end position="333"/>
    </location>
</feature>
<evidence type="ECO:0000256" key="2">
    <source>
        <dbReference type="ARBA" id="ARBA00022670"/>
    </source>
</evidence>
<keyword evidence="4" id="KW-0677">Repeat</keyword>
<feature type="binding site" evidence="8">
    <location>
        <position position="87"/>
    </location>
    <ligand>
        <name>substrate</name>
    </ligand>
</feature>
<dbReference type="PANTHER" id="PTHR22939">
    <property type="entry name" value="SERINE PROTEASE FAMILY S1C HTRA-RELATED"/>
    <property type="match status" value="1"/>
</dbReference>
<organism evidence="10 11">
    <name type="scientific">candidate division TA06 bacterium DG_78</name>
    <dbReference type="NCBI Taxonomy" id="1703772"/>
    <lineage>
        <taxon>Bacteria</taxon>
        <taxon>Bacteria division TA06</taxon>
    </lineage>
</organism>
<evidence type="ECO:0000256" key="6">
    <source>
        <dbReference type="ARBA" id="ARBA00022825"/>
    </source>
</evidence>
<reference evidence="10 11" key="1">
    <citation type="journal article" date="2015" name="Microbiome">
        <title>Genomic resolution of linkages in carbon, nitrogen, and sulfur cycling among widespread estuary sediment bacteria.</title>
        <authorList>
            <person name="Baker B.J."/>
            <person name="Lazar C.S."/>
            <person name="Teske A.P."/>
            <person name="Dick G.J."/>
        </authorList>
    </citation>
    <scope>NUCLEOTIDE SEQUENCE [LARGE SCALE GENOMIC DNA]</scope>
    <source>
        <strain evidence="10">DG_78</strain>
    </source>
</reference>